<evidence type="ECO:0008006" key="3">
    <source>
        <dbReference type="Google" id="ProtNLM"/>
    </source>
</evidence>
<dbReference type="HOGENOM" id="CLU_2766447_0_0_11"/>
<reference evidence="1 2" key="1">
    <citation type="journal article" date="2009" name="Stand. Genomic Sci.">
        <title>Complete genome sequence of Acidimicrobium ferrooxidans type strain (ICP).</title>
        <authorList>
            <person name="Clum A."/>
            <person name="Nolan M."/>
            <person name="Lang E."/>
            <person name="Glavina Del Rio T."/>
            <person name="Tice H."/>
            <person name="Copeland A."/>
            <person name="Cheng J.F."/>
            <person name="Lucas S."/>
            <person name="Chen F."/>
            <person name="Bruce D."/>
            <person name="Goodwin L."/>
            <person name="Pitluck S."/>
            <person name="Ivanova N."/>
            <person name="Mavrommatis K."/>
            <person name="Mikhailova N."/>
            <person name="Pati A."/>
            <person name="Chen A."/>
            <person name="Palaniappan K."/>
            <person name="Goker M."/>
            <person name="Spring S."/>
            <person name="Land M."/>
            <person name="Hauser L."/>
            <person name="Chang Y.J."/>
            <person name="Jeffries C.C."/>
            <person name="Chain P."/>
            <person name="Bristow J."/>
            <person name="Eisen J.A."/>
            <person name="Markowitz V."/>
            <person name="Hugenholtz P."/>
            <person name="Kyrpides N.C."/>
            <person name="Klenk H.P."/>
            <person name="Lapidus A."/>
        </authorList>
    </citation>
    <scope>NUCLEOTIDE SEQUENCE [LARGE SCALE GENOMIC DNA]</scope>
    <source>
        <strain evidence="2">DSM 10331 / JCM 15462 / NBRC 103882 / ICP</strain>
    </source>
</reference>
<evidence type="ECO:0000313" key="2">
    <source>
        <dbReference type="Proteomes" id="UP000000771"/>
    </source>
</evidence>
<dbReference type="Proteomes" id="UP000000771">
    <property type="component" value="Chromosome"/>
</dbReference>
<dbReference type="KEGG" id="afo:Afer_1769"/>
<sequence length="69" mass="7727">MDTVCPACRERDLVIIDLDVARHALTLISCAACGAKWWRRDGDAVTVDDVVSLVEEDARSGRSRRRQRA</sequence>
<dbReference type="RefSeq" id="WP_015799162.1">
    <property type="nucleotide sequence ID" value="NC_013124.1"/>
</dbReference>
<organism evidence="1 2">
    <name type="scientific">Acidimicrobium ferrooxidans (strain DSM 10331 / JCM 15462 / NBRC 103882 / ICP)</name>
    <dbReference type="NCBI Taxonomy" id="525909"/>
    <lineage>
        <taxon>Bacteria</taxon>
        <taxon>Bacillati</taxon>
        <taxon>Actinomycetota</taxon>
        <taxon>Acidimicrobiia</taxon>
        <taxon>Acidimicrobiales</taxon>
        <taxon>Acidimicrobiaceae</taxon>
        <taxon>Acidimicrobium</taxon>
    </lineage>
</organism>
<dbReference type="STRING" id="525909.Afer_1769"/>
<dbReference type="EMBL" id="CP001631">
    <property type="protein sequence ID" value="ACU54683.1"/>
    <property type="molecule type" value="Genomic_DNA"/>
</dbReference>
<dbReference type="AlphaFoldDB" id="C7M135"/>
<gene>
    <name evidence="1" type="ordered locus">Afer_1769</name>
</gene>
<name>C7M135_ACIFD</name>
<accession>C7M135</accession>
<evidence type="ECO:0000313" key="1">
    <source>
        <dbReference type="EMBL" id="ACU54683.1"/>
    </source>
</evidence>
<proteinExistence type="predicted"/>
<keyword evidence="2" id="KW-1185">Reference proteome</keyword>
<protein>
    <recommendedName>
        <fullName evidence="3">Transcription factor zinc-finger domain-containing protein</fullName>
    </recommendedName>
</protein>